<dbReference type="Proteomes" id="UP000078200">
    <property type="component" value="Unassembled WGS sequence"/>
</dbReference>
<dbReference type="InterPro" id="IPR008952">
    <property type="entry name" value="Tetraspanin_EC2_sf"/>
</dbReference>
<evidence type="ECO:0000256" key="4">
    <source>
        <dbReference type="ARBA" id="ARBA00023136"/>
    </source>
</evidence>
<dbReference type="STRING" id="7395.A0A1A9VVY7"/>
<evidence type="ECO:0000256" key="3">
    <source>
        <dbReference type="ARBA" id="ARBA00022989"/>
    </source>
</evidence>
<dbReference type="Gene3D" id="1.10.1450.10">
    <property type="entry name" value="Tetraspanin"/>
    <property type="match status" value="1"/>
</dbReference>
<evidence type="ECO:0000256" key="5">
    <source>
        <dbReference type="SAM" id="Phobius"/>
    </source>
</evidence>
<keyword evidence="7" id="KW-1185">Reference proteome</keyword>
<dbReference type="PRINTS" id="PR00259">
    <property type="entry name" value="TMFOUR"/>
</dbReference>
<evidence type="ECO:0000256" key="1">
    <source>
        <dbReference type="ARBA" id="ARBA00004141"/>
    </source>
</evidence>
<feature type="transmembrane region" description="Helical" evidence="5">
    <location>
        <begin position="64"/>
        <end position="88"/>
    </location>
</feature>
<name>A0A1A9VVY7_GLOAU</name>
<keyword evidence="4 5" id="KW-0472">Membrane</keyword>
<dbReference type="PANTHER" id="PTHR19282:SF551">
    <property type="entry name" value="RE08073P-RELATED"/>
    <property type="match status" value="1"/>
</dbReference>
<dbReference type="Pfam" id="PF00335">
    <property type="entry name" value="Tetraspanin"/>
    <property type="match status" value="2"/>
</dbReference>
<proteinExistence type="predicted"/>
<feature type="transmembrane region" description="Helical" evidence="5">
    <location>
        <begin position="190"/>
        <end position="214"/>
    </location>
</feature>
<evidence type="ECO:0000313" key="7">
    <source>
        <dbReference type="Proteomes" id="UP000078200"/>
    </source>
</evidence>
<organism evidence="6 7">
    <name type="scientific">Glossina austeni</name>
    <name type="common">Savannah tsetse fly</name>
    <dbReference type="NCBI Taxonomy" id="7395"/>
    <lineage>
        <taxon>Eukaryota</taxon>
        <taxon>Metazoa</taxon>
        <taxon>Ecdysozoa</taxon>
        <taxon>Arthropoda</taxon>
        <taxon>Hexapoda</taxon>
        <taxon>Insecta</taxon>
        <taxon>Pterygota</taxon>
        <taxon>Neoptera</taxon>
        <taxon>Endopterygota</taxon>
        <taxon>Diptera</taxon>
        <taxon>Brachycera</taxon>
        <taxon>Muscomorpha</taxon>
        <taxon>Hippoboscoidea</taxon>
        <taxon>Glossinidae</taxon>
        <taxon>Glossina</taxon>
    </lineage>
</organism>
<dbReference type="GO" id="GO:0005886">
    <property type="term" value="C:plasma membrane"/>
    <property type="evidence" value="ECO:0007669"/>
    <property type="project" value="TreeGrafter"/>
</dbReference>
<evidence type="ECO:0000256" key="2">
    <source>
        <dbReference type="ARBA" id="ARBA00022692"/>
    </source>
</evidence>
<dbReference type="SUPFAM" id="SSF48652">
    <property type="entry name" value="Tetraspanin"/>
    <property type="match status" value="1"/>
</dbReference>
<dbReference type="EnsemblMetazoa" id="GAUT049379-RA">
    <property type="protein sequence ID" value="GAUT049379-PA"/>
    <property type="gene ID" value="GAUT049379"/>
</dbReference>
<reference evidence="6" key="1">
    <citation type="submission" date="2020-05" db="UniProtKB">
        <authorList>
            <consortium name="EnsemblMetazoa"/>
        </authorList>
    </citation>
    <scope>IDENTIFICATION</scope>
    <source>
        <strain evidence="6">TTRI</strain>
    </source>
</reference>
<keyword evidence="2 5" id="KW-0812">Transmembrane</keyword>
<evidence type="ECO:0000313" key="6">
    <source>
        <dbReference type="EnsemblMetazoa" id="GAUT049379-PA"/>
    </source>
</evidence>
<protein>
    <submittedName>
        <fullName evidence="6">Tetraspanin</fullName>
    </submittedName>
</protein>
<feature type="transmembrane region" description="Helical" evidence="5">
    <location>
        <begin position="95"/>
        <end position="117"/>
    </location>
</feature>
<feature type="transmembrane region" description="Helical" evidence="5">
    <location>
        <begin position="158"/>
        <end position="178"/>
    </location>
</feature>
<keyword evidence="3 5" id="KW-1133">Transmembrane helix</keyword>
<dbReference type="VEuPathDB" id="VectorBase:GAUT049379"/>
<accession>A0A1A9VVY7</accession>
<dbReference type="InterPro" id="IPR018499">
    <property type="entry name" value="Tetraspanin/Peripherin"/>
</dbReference>
<dbReference type="PANTHER" id="PTHR19282">
    <property type="entry name" value="TETRASPANIN"/>
    <property type="match status" value="1"/>
</dbReference>
<sequence>MSSAKDTNGWNGLLYPEVRVCQMYANMCTIQKIIGLTIVIASAWMLTDPTFVLSMTQSYNHYYIALYVFLGIGVLITVGAFFGCCGVLKESQCLLVSFFCVILIVMVAQIAAGAWAFHNKDKLDDIVRASVKYSVQEEYGQSSMSSRTVTFDTIQKNIIGLTIVIASAWMLTDPTFVLSMTQSYNHYYIALYVFLGIGVLITVGAFFGCCGVLKESQCLLVSLKCCGADGPSDWATSRFNNVDRTNIVDIAISSMNVFYNIPESCCKDELKENVCEMSRKLKFGGTFNPAIHQQGCVDKLIELIYENWVLLFGVTAGVILLELLALTFSLSLCCAVRNHQYKA</sequence>
<feature type="transmembrane region" description="Helical" evidence="5">
    <location>
        <begin position="308"/>
        <end position="336"/>
    </location>
</feature>
<feature type="transmembrane region" description="Helical" evidence="5">
    <location>
        <begin position="33"/>
        <end position="52"/>
    </location>
</feature>
<dbReference type="AlphaFoldDB" id="A0A1A9VVY7"/>
<comment type="subcellular location">
    <subcellularLocation>
        <location evidence="1">Membrane</location>
        <topology evidence="1">Multi-pass membrane protein</topology>
    </subcellularLocation>
</comment>